<accession>A0ABW5SJ50</accession>
<organism evidence="2 3">
    <name type="scientific">Paenibacillus shunpengii</name>
    <dbReference type="NCBI Taxonomy" id="2054424"/>
    <lineage>
        <taxon>Bacteria</taxon>
        <taxon>Bacillati</taxon>
        <taxon>Bacillota</taxon>
        <taxon>Bacilli</taxon>
        <taxon>Bacillales</taxon>
        <taxon>Paenibacillaceae</taxon>
        <taxon>Paenibacillus</taxon>
    </lineage>
</organism>
<dbReference type="Proteomes" id="UP001597540">
    <property type="component" value="Unassembled WGS sequence"/>
</dbReference>
<keyword evidence="1" id="KW-0472">Membrane</keyword>
<gene>
    <name evidence="2" type="ORF">ACFSVM_02520</name>
</gene>
<evidence type="ECO:0000313" key="3">
    <source>
        <dbReference type="Proteomes" id="UP001597540"/>
    </source>
</evidence>
<keyword evidence="1" id="KW-0812">Transmembrane</keyword>
<keyword evidence="3" id="KW-1185">Reference proteome</keyword>
<feature type="transmembrane region" description="Helical" evidence="1">
    <location>
        <begin position="12"/>
        <end position="28"/>
    </location>
</feature>
<evidence type="ECO:0000256" key="1">
    <source>
        <dbReference type="SAM" id="Phobius"/>
    </source>
</evidence>
<proteinExistence type="predicted"/>
<keyword evidence="1" id="KW-1133">Transmembrane helix</keyword>
<evidence type="ECO:0000313" key="2">
    <source>
        <dbReference type="EMBL" id="MFD2699334.1"/>
    </source>
</evidence>
<dbReference type="EMBL" id="JBHUMJ010000002">
    <property type="protein sequence ID" value="MFD2699334.1"/>
    <property type="molecule type" value="Genomic_DNA"/>
</dbReference>
<comment type="caution">
    <text evidence="2">The sequence shown here is derived from an EMBL/GenBank/DDBJ whole genome shotgun (WGS) entry which is preliminary data.</text>
</comment>
<dbReference type="RefSeq" id="WP_379260225.1">
    <property type="nucleotide sequence ID" value="NZ_JBHUMJ010000002.1"/>
</dbReference>
<sequence length="58" mass="6675">MKNTRRRTGKRLFYTLIGLVIVFFMMTAGIPAPFIIIGIIFIVVQLLISLLVKKRPKQ</sequence>
<reference evidence="3" key="1">
    <citation type="journal article" date="2019" name="Int. J. Syst. Evol. Microbiol.">
        <title>The Global Catalogue of Microorganisms (GCM) 10K type strain sequencing project: providing services to taxonomists for standard genome sequencing and annotation.</title>
        <authorList>
            <consortium name="The Broad Institute Genomics Platform"/>
            <consortium name="The Broad Institute Genome Sequencing Center for Infectious Disease"/>
            <person name="Wu L."/>
            <person name="Ma J."/>
        </authorList>
    </citation>
    <scope>NUCLEOTIDE SEQUENCE [LARGE SCALE GENOMIC DNA]</scope>
    <source>
        <strain evidence="3">KCTC 33849</strain>
    </source>
</reference>
<feature type="transmembrane region" description="Helical" evidence="1">
    <location>
        <begin position="34"/>
        <end position="52"/>
    </location>
</feature>
<protein>
    <submittedName>
        <fullName evidence="2">Uncharacterized protein</fullName>
    </submittedName>
</protein>
<name>A0ABW5SJ50_9BACL</name>